<dbReference type="SUPFAM" id="SSF116734">
    <property type="entry name" value="DNA methylase specificity domain"/>
    <property type="match status" value="1"/>
</dbReference>
<dbReference type="EMBL" id="AUPZ01000016">
    <property type="protein sequence ID" value="EQB34607.1"/>
    <property type="molecule type" value="Genomic_DNA"/>
</dbReference>
<comment type="similarity">
    <text evidence="1">Belongs to the N(4)/N(6)-methyltransferase family.</text>
</comment>
<dbReference type="GO" id="GO:0009007">
    <property type="term" value="F:site-specific DNA-methyltransferase (adenine-specific) activity"/>
    <property type="evidence" value="ECO:0007669"/>
    <property type="project" value="UniProtKB-EC"/>
</dbReference>
<gene>
    <name evidence="10" type="ORF">M947_10560</name>
</gene>
<evidence type="ECO:0000256" key="1">
    <source>
        <dbReference type="ARBA" id="ARBA00006594"/>
    </source>
</evidence>
<evidence type="ECO:0000259" key="9">
    <source>
        <dbReference type="Pfam" id="PF02384"/>
    </source>
</evidence>
<dbReference type="eggNOG" id="COG0732">
    <property type="taxonomic scope" value="Bacteria"/>
</dbReference>
<dbReference type="RefSeq" id="WP_021288350.1">
    <property type="nucleotide sequence ID" value="NZ_AUPZ01000016.1"/>
</dbReference>
<feature type="domain" description="DNA methylase adenine-specific" evidence="9">
    <location>
        <begin position="283"/>
        <end position="545"/>
    </location>
</feature>
<evidence type="ECO:0000256" key="8">
    <source>
        <dbReference type="ARBA" id="ARBA00047942"/>
    </source>
</evidence>
<dbReference type="PRINTS" id="PR00507">
    <property type="entry name" value="N12N6MTFRASE"/>
</dbReference>
<evidence type="ECO:0000256" key="3">
    <source>
        <dbReference type="ARBA" id="ARBA00022603"/>
    </source>
</evidence>
<keyword evidence="6" id="KW-0680">Restriction system</keyword>
<dbReference type="Gene3D" id="3.90.220.20">
    <property type="entry name" value="DNA methylase specificity domains"/>
    <property type="match status" value="1"/>
</dbReference>
<evidence type="ECO:0000313" key="10">
    <source>
        <dbReference type="EMBL" id="EQB34607.1"/>
    </source>
</evidence>
<dbReference type="GO" id="GO:0003677">
    <property type="term" value="F:DNA binding"/>
    <property type="evidence" value="ECO:0007669"/>
    <property type="project" value="UniProtKB-KW"/>
</dbReference>
<keyword evidence="7" id="KW-0238">DNA-binding</keyword>
<reference evidence="10 11" key="1">
    <citation type="submission" date="2013-07" db="EMBL/GenBank/DDBJ databases">
        <title>Sulfurimonas hongkongensis AST-10 Genome Sequencing.</title>
        <authorList>
            <person name="Cai L."/>
            <person name="Zhang T."/>
        </authorList>
    </citation>
    <scope>NUCLEOTIDE SEQUENCE [LARGE SCALE GENOMIC DNA]</scope>
    <source>
        <strain evidence="10 11">AST-10</strain>
    </source>
</reference>
<organism evidence="10 11">
    <name type="scientific">Sulfurimonas hongkongensis</name>
    <dbReference type="NCBI Taxonomy" id="1172190"/>
    <lineage>
        <taxon>Bacteria</taxon>
        <taxon>Pseudomonadati</taxon>
        <taxon>Campylobacterota</taxon>
        <taxon>Epsilonproteobacteria</taxon>
        <taxon>Campylobacterales</taxon>
        <taxon>Sulfurimonadaceae</taxon>
        <taxon>Sulfurimonas</taxon>
    </lineage>
</organism>
<dbReference type="GO" id="GO:0008170">
    <property type="term" value="F:N-methyltransferase activity"/>
    <property type="evidence" value="ECO:0007669"/>
    <property type="project" value="InterPro"/>
</dbReference>
<keyword evidence="3" id="KW-0489">Methyltransferase</keyword>
<evidence type="ECO:0000256" key="6">
    <source>
        <dbReference type="ARBA" id="ARBA00022747"/>
    </source>
</evidence>
<keyword evidence="4" id="KW-0808">Transferase</keyword>
<dbReference type="GO" id="GO:0032259">
    <property type="term" value="P:methylation"/>
    <property type="evidence" value="ECO:0007669"/>
    <property type="project" value="UniProtKB-KW"/>
</dbReference>
<accession>T0JCS2</accession>
<evidence type="ECO:0000313" key="11">
    <source>
        <dbReference type="Proteomes" id="UP000015520"/>
    </source>
</evidence>
<dbReference type="InterPro" id="IPR003356">
    <property type="entry name" value="DNA_methylase_A-5"/>
</dbReference>
<dbReference type="Gene3D" id="3.40.50.150">
    <property type="entry name" value="Vaccinia Virus protein VP39"/>
    <property type="match status" value="1"/>
</dbReference>
<evidence type="ECO:0000256" key="7">
    <source>
        <dbReference type="ARBA" id="ARBA00023125"/>
    </source>
</evidence>
<comment type="caution">
    <text evidence="10">The sequence shown here is derived from an EMBL/GenBank/DDBJ whole genome shotgun (WGS) entry which is preliminary data.</text>
</comment>
<dbReference type="GO" id="GO:0009307">
    <property type="term" value="P:DNA restriction-modification system"/>
    <property type="evidence" value="ECO:0007669"/>
    <property type="project" value="UniProtKB-KW"/>
</dbReference>
<dbReference type="Proteomes" id="UP000015520">
    <property type="component" value="Unassembled WGS sequence"/>
</dbReference>
<dbReference type="eggNOG" id="COG0286">
    <property type="taxonomic scope" value="Bacteria"/>
</dbReference>
<dbReference type="PANTHER" id="PTHR42933:SF1">
    <property type="entry name" value="SITE-SPECIFIC DNA-METHYLTRANSFERASE (ADENINE-SPECIFIC)"/>
    <property type="match status" value="1"/>
</dbReference>
<dbReference type="PATRIC" id="fig|1172190.3.peg.2038"/>
<comment type="catalytic activity">
    <reaction evidence="8">
        <text>a 2'-deoxyadenosine in DNA + S-adenosyl-L-methionine = an N(6)-methyl-2'-deoxyadenosine in DNA + S-adenosyl-L-homocysteine + H(+)</text>
        <dbReference type="Rhea" id="RHEA:15197"/>
        <dbReference type="Rhea" id="RHEA-COMP:12418"/>
        <dbReference type="Rhea" id="RHEA-COMP:12419"/>
        <dbReference type="ChEBI" id="CHEBI:15378"/>
        <dbReference type="ChEBI" id="CHEBI:57856"/>
        <dbReference type="ChEBI" id="CHEBI:59789"/>
        <dbReference type="ChEBI" id="CHEBI:90615"/>
        <dbReference type="ChEBI" id="CHEBI:90616"/>
        <dbReference type="EC" id="2.1.1.72"/>
    </reaction>
</comment>
<dbReference type="InterPro" id="IPR044946">
    <property type="entry name" value="Restrct_endonuc_typeI_TRD_sf"/>
</dbReference>
<protein>
    <recommendedName>
        <fullName evidence="2">site-specific DNA-methyltransferase (adenine-specific)</fullName>
        <ecNumber evidence="2">2.1.1.72</ecNumber>
    </recommendedName>
</protein>
<dbReference type="SUPFAM" id="SSF53335">
    <property type="entry name" value="S-adenosyl-L-methionine-dependent methyltransferases"/>
    <property type="match status" value="1"/>
</dbReference>
<dbReference type="EC" id="2.1.1.72" evidence="2"/>
<dbReference type="OrthoDB" id="9784823at2"/>
<keyword evidence="11" id="KW-1185">Reference proteome</keyword>
<name>T0JCS2_9BACT</name>
<sequence length="780" mass="90089">MANESITDDIIRDFFQTNKLYKDNKVAIEKQSTKTKKIDKLLINASKSGGGKGYPDFIIQYKENPNFIIVIESKADTKKHKSDTLDKYKDYAVDGVLLYSSFLSKEYDVLAIAVSGEEKEKLKISHFLQLKNTKEAHTIFNDDKLLNLSDYENGYKTDERKFNQDFQELLKYSKTLNDKLHTLKVKESERSLLISGTLIALTDKAFCTSYKLKNPKSLAKYLITTIEEKLTDVQNEHIQNIISSYSFITTHTILSVKENELRDIIDEIDEKINNFIKTYKYFDTLGQFYIEFLRYANNDKGLGIVLTPPHITELFAEIANINKDSIILDTCTGTGGFLISAMQKMIIDAGGDKKKELKIKSEQIVGVEIQHDIFSLLCSNMYIHGDGRSNLLKGGCFEYDIKSEIAKFKPNVGFLNPPYKSNKDDIEELEFILNNLEQLEKGSLCIAIVPMRCALYDSGYGLELKEKLLKNHTLEAVFSMPDELFYNSNVGTNTCIIVTKAKEKHPNNYKTYFGYWKDDGFYKKRTSGRSDYDHKWNKIKNFWLENYRNKDEIIEHSIKKAIKPIDEWCVEQYMTTNYNELNDEVIKTLVLNYLSFCVSQGKFLAIKDFINQNEKLELNTEKWESFEVGKLFEVTLGKAIHKNSIKKFSKTNKKDFTPYVTRTTKNNGVELYVNNTIISKDKYLDGNAITIGAEGFKAFYQTDKFITGNKVNILRNKNLNLKVALFLNAILNLEIEKKFGYGRGLVQKRIEKLSIKLPVDCNKKPDWKFMERYIISLDYE</sequence>
<dbReference type="InterPro" id="IPR029063">
    <property type="entry name" value="SAM-dependent_MTases_sf"/>
</dbReference>
<dbReference type="AlphaFoldDB" id="T0JCS2"/>
<dbReference type="PANTHER" id="PTHR42933">
    <property type="entry name" value="SLR6095 PROTEIN"/>
    <property type="match status" value="1"/>
</dbReference>
<keyword evidence="5" id="KW-0949">S-adenosyl-L-methionine</keyword>
<evidence type="ECO:0000256" key="4">
    <source>
        <dbReference type="ARBA" id="ARBA00022679"/>
    </source>
</evidence>
<dbReference type="STRING" id="1172190.M947_10560"/>
<evidence type="ECO:0000256" key="5">
    <source>
        <dbReference type="ARBA" id="ARBA00022691"/>
    </source>
</evidence>
<dbReference type="Pfam" id="PF02384">
    <property type="entry name" value="N6_Mtase"/>
    <property type="match status" value="1"/>
</dbReference>
<evidence type="ECO:0000256" key="2">
    <source>
        <dbReference type="ARBA" id="ARBA00011900"/>
    </source>
</evidence>
<proteinExistence type="inferred from homology"/>
<dbReference type="InterPro" id="IPR051537">
    <property type="entry name" value="DNA_Adenine_Mtase"/>
</dbReference>